<evidence type="ECO:0000256" key="1">
    <source>
        <dbReference type="SAM" id="Phobius"/>
    </source>
</evidence>
<sequence length="65" mass="6870">MIFAEGSANDRIPLIMVDGYETSSTTSTFIYSIFLASMTIIGAIGDSIGLRMALIVVLIVIIVSG</sequence>
<keyword evidence="1" id="KW-0472">Membrane</keyword>
<feature type="transmembrane region" description="Helical" evidence="1">
    <location>
        <begin position="30"/>
        <end position="63"/>
    </location>
</feature>
<reference evidence="2 3" key="1">
    <citation type="submission" date="2015-08" db="EMBL/GenBank/DDBJ databases">
        <title>Draft genome sequence of cellulolytic and xylanolytic Paenibacillus sp. A59, isolated from a decaying forest soil from Patagonia, Argentina.</title>
        <authorList>
            <person name="Ghio S."/>
            <person name="Caceres A.M."/>
            <person name="Talia P."/>
            <person name="Grasso D."/>
            <person name="Campos E."/>
        </authorList>
    </citation>
    <scope>NUCLEOTIDE SEQUENCE [LARGE SCALE GENOMIC DNA]</scope>
    <source>
        <strain evidence="2 3">A59</strain>
    </source>
</reference>
<keyword evidence="1" id="KW-1133">Transmembrane helix</keyword>
<evidence type="ECO:0008006" key="4">
    <source>
        <dbReference type="Google" id="ProtNLM"/>
    </source>
</evidence>
<name>A0A0N0UHF3_9BACL</name>
<organism evidence="2 3">
    <name type="scientific">Paenibacillus xylanivorans</name>
    <dbReference type="NCBI Taxonomy" id="1705561"/>
    <lineage>
        <taxon>Bacteria</taxon>
        <taxon>Bacillati</taxon>
        <taxon>Bacillota</taxon>
        <taxon>Bacilli</taxon>
        <taxon>Bacillales</taxon>
        <taxon>Paenibacillaceae</taxon>
        <taxon>Paenibacillus</taxon>
    </lineage>
</organism>
<keyword evidence="1" id="KW-0812">Transmembrane</keyword>
<gene>
    <name evidence="2" type="ORF">AMS66_19710</name>
</gene>
<evidence type="ECO:0000313" key="2">
    <source>
        <dbReference type="EMBL" id="KOY14765.1"/>
    </source>
</evidence>
<accession>A0A0N0UHF3</accession>
<dbReference type="Proteomes" id="UP000037688">
    <property type="component" value="Unassembled WGS sequence"/>
</dbReference>
<evidence type="ECO:0000313" key="3">
    <source>
        <dbReference type="Proteomes" id="UP000037688"/>
    </source>
</evidence>
<dbReference type="EMBL" id="LITU01000069">
    <property type="protein sequence ID" value="KOY14765.1"/>
    <property type="molecule type" value="Genomic_DNA"/>
</dbReference>
<comment type="caution">
    <text evidence="2">The sequence shown here is derived from an EMBL/GenBank/DDBJ whole genome shotgun (WGS) entry which is preliminary data.</text>
</comment>
<dbReference type="AlphaFoldDB" id="A0A0N0UHF3"/>
<protein>
    <recommendedName>
        <fullName evidence="4">Major facilitator superfamily (MFS) profile domain-containing protein</fullName>
    </recommendedName>
</protein>
<dbReference type="PATRIC" id="fig|1705561.3.peg.4096"/>
<proteinExistence type="predicted"/>
<keyword evidence="3" id="KW-1185">Reference proteome</keyword>
<dbReference type="RefSeq" id="WP_053782425.1">
    <property type="nucleotide sequence ID" value="NZ_LITU01000069.1"/>
</dbReference>